<feature type="region of interest" description="Disordered" evidence="2">
    <location>
        <begin position="513"/>
        <end position="543"/>
    </location>
</feature>
<gene>
    <name evidence="3" type="ORF">Osc7112_6417</name>
</gene>
<protein>
    <submittedName>
        <fullName evidence="3">Uncharacterized protein</fullName>
    </submittedName>
</protein>
<organism evidence="3 4">
    <name type="scientific">Phormidium nigroviride PCC 7112</name>
    <dbReference type="NCBI Taxonomy" id="179408"/>
    <lineage>
        <taxon>Bacteria</taxon>
        <taxon>Bacillati</taxon>
        <taxon>Cyanobacteriota</taxon>
        <taxon>Cyanophyceae</taxon>
        <taxon>Oscillatoriophycideae</taxon>
        <taxon>Oscillatoriales</taxon>
        <taxon>Oscillatoriaceae</taxon>
        <taxon>Phormidium</taxon>
    </lineage>
</organism>
<feature type="region of interest" description="Disordered" evidence="2">
    <location>
        <begin position="193"/>
        <end position="251"/>
    </location>
</feature>
<evidence type="ECO:0000256" key="1">
    <source>
        <dbReference type="SAM" id="Coils"/>
    </source>
</evidence>
<keyword evidence="4" id="KW-1185">Reference proteome</keyword>
<feature type="compositionally biased region" description="Basic and acidic residues" evidence="2">
    <location>
        <begin position="774"/>
        <end position="788"/>
    </location>
</feature>
<feature type="coiled-coil region" evidence="1">
    <location>
        <begin position="343"/>
        <end position="373"/>
    </location>
</feature>
<evidence type="ECO:0000313" key="3">
    <source>
        <dbReference type="EMBL" id="AFZ10567.1"/>
    </source>
</evidence>
<keyword evidence="3" id="KW-0614">Plasmid</keyword>
<dbReference type="EMBL" id="CP003615">
    <property type="protein sequence ID" value="AFZ10567.1"/>
    <property type="molecule type" value="Genomic_DNA"/>
</dbReference>
<accession>K9VSW3</accession>
<feature type="region of interest" description="Disordered" evidence="2">
    <location>
        <begin position="450"/>
        <end position="469"/>
    </location>
</feature>
<geneLocation type="plasmid" evidence="3 4">
    <name>pOSC7112.01</name>
</geneLocation>
<feature type="compositionally biased region" description="Polar residues" evidence="2">
    <location>
        <begin position="515"/>
        <end position="536"/>
    </location>
</feature>
<evidence type="ECO:0000256" key="2">
    <source>
        <dbReference type="SAM" id="MobiDB-lite"/>
    </source>
</evidence>
<proteinExistence type="predicted"/>
<feature type="compositionally biased region" description="Acidic residues" evidence="2">
    <location>
        <begin position="233"/>
        <end position="245"/>
    </location>
</feature>
<dbReference type="HOGENOM" id="CLU_355947_0_0_3"/>
<name>K9VSW3_9CYAN</name>
<feature type="region of interest" description="Disordered" evidence="2">
    <location>
        <begin position="400"/>
        <end position="423"/>
    </location>
</feature>
<feature type="region of interest" description="Disordered" evidence="2">
    <location>
        <begin position="748"/>
        <end position="788"/>
    </location>
</feature>
<evidence type="ECO:0000313" key="4">
    <source>
        <dbReference type="Proteomes" id="UP000010478"/>
    </source>
</evidence>
<feature type="compositionally biased region" description="Polar residues" evidence="2">
    <location>
        <begin position="754"/>
        <end position="772"/>
    </location>
</feature>
<dbReference type="KEGG" id="oni:Osc7112_6417"/>
<dbReference type="RefSeq" id="WP_015211739.1">
    <property type="nucleotide sequence ID" value="NC_019763.1"/>
</dbReference>
<sequence>MAAKLSTKPNSKRQFSAPKRTWSVLTATDPKHVKKLEHIQETLDAAIETIQEEGGIEDWEDFKNFVESFNKRPDRINDSGNQKASVSMDLVTEGKGGEVSGFVFYLTKDPSQRTSGVYLVKNLKQAGVETKDNNNYYTPSQIMDLIGLDASDELEEDGISEEFDEELDDELEDDLSDLELEDELEDDLSDLEEDADFPSHHTQTRKSSQSKRQLGKSVASKNATSRTQKKEEEDNIEELFSDDENAPIPNGVLGKIAKNRRVQNQKGNGQIEQKLTEQPDAKYPFLDTLETVLKETDRQGASVASMGREINGLTVSGLTVQTVSLMGLLGAKSIGDLIDYIERAREKEQAEKLEKILEQIDSLNDRADRVATRAKHADVISGIEAIDTRTEKLAERAKQVLEPPAATEPEELETIEPQRSDRDIEAKVTEGVKINNPETKAAQIGEKIGDLESKLNPNSQKSKPLQLDKDTSISEQLDQIQDYLGHLSKRLDRLESIVDKLEHKMTVQMPVESEFNPNSQGPETRQKVQPTVTAPNSIDKEESEPEDLLSKMVAQTKVQQQRETIADCLVNYAFATGQSPQSGIAFDGGGSLNVTAENNEVKVVVKGSDNTEIFSGTKNGDRWKFEPDRDKLTPEEREAIFKLPQSEEEYNKLATAQALVEKFQDTFPKRFSGEKDPVFPWKESRREDGTTGAVKYEFEILDLPDGSKQLIGTDPRQGDAQVFDAVLVKGKPPEVRQCHIAVEEMEAVVGSPEPQKTQFRDSQASKDYNYTSPGRKEQSREDRNELQA</sequence>
<keyword evidence="1" id="KW-0175">Coiled coil</keyword>
<reference evidence="3 4" key="1">
    <citation type="submission" date="2012-05" db="EMBL/GenBank/DDBJ databases">
        <title>Finished plasmid 1 of genome of Oscillatoria sp. PCC 7112.</title>
        <authorList>
            <consortium name="US DOE Joint Genome Institute"/>
            <person name="Gugger M."/>
            <person name="Coursin T."/>
            <person name="Rippka R."/>
            <person name="Tandeau De Marsac N."/>
            <person name="Huntemann M."/>
            <person name="Wei C.-L."/>
            <person name="Han J."/>
            <person name="Detter J.C."/>
            <person name="Han C."/>
            <person name="Tapia R."/>
            <person name="Davenport K."/>
            <person name="Daligault H."/>
            <person name="Erkkila T."/>
            <person name="Gu W."/>
            <person name="Munk A.C.C."/>
            <person name="Teshima H."/>
            <person name="Xu Y."/>
            <person name="Chain P."/>
            <person name="Chen A."/>
            <person name="Krypides N."/>
            <person name="Mavromatis K."/>
            <person name="Markowitz V."/>
            <person name="Szeto E."/>
            <person name="Ivanova N."/>
            <person name="Mikhailova N."/>
            <person name="Ovchinnikova G."/>
            <person name="Pagani I."/>
            <person name="Pati A."/>
            <person name="Goodwin L."/>
            <person name="Peters L."/>
            <person name="Pitluck S."/>
            <person name="Woyke T."/>
            <person name="Kerfeld C."/>
        </authorList>
    </citation>
    <scope>NUCLEOTIDE SEQUENCE [LARGE SCALE GENOMIC DNA]</scope>
    <source>
        <strain evidence="3 4">PCC 7112</strain>
        <plasmid evidence="3 4">pOSC7112.01</plasmid>
    </source>
</reference>
<dbReference type="Proteomes" id="UP000010478">
    <property type="component" value="Plasmid pOSC7112.01"/>
</dbReference>
<dbReference type="AlphaFoldDB" id="K9VSW3"/>